<feature type="non-terminal residue" evidence="1">
    <location>
        <position position="1"/>
    </location>
</feature>
<evidence type="ECO:0000313" key="1">
    <source>
        <dbReference type="EMBL" id="KAK2571486.1"/>
    </source>
</evidence>
<accession>A0AAD9VEG1</accession>
<sequence length="320" mass="36943">IFDAPAYHDITYFVQIHRKYISNTSVEGNHSLKRKLNLHYHKDYRKLETFRPQIPFGSCTLQEFGDMHQQIRNCASHTETRHMRSRKMQQLNLSSIIPFGNCTLQEFGDMHQQIRNCASHTETRHMRNRKMQHLNLSSIKAFFVELEVPIAISNVLESSKFPFGNCTLQEFGDMHQQIRNCASHTETRHVRSRKMQQLNLSSIKAFLVELEVAMAGSNALQSRQPFQRCIKLDYHFSSNRHREVIGGLIDISNAHSFDVTSSNVQPEISKLSTSTLQLEMNTPTPVEFTQADFKKIAFSEQGNKNTTEIHKIQIVTATSY</sequence>
<protein>
    <submittedName>
        <fullName evidence="1">Uncharacterized protein</fullName>
    </submittedName>
</protein>
<dbReference type="EMBL" id="JARQWQ010000006">
    <property type="protein sequence ID" value="KAK2571486.1"/>
    <property type="molecule type" value="Genomic_DNA"/>
</dbReference>
<organism evidence="1 2">
    <name type="scientific">Acropora cervicornis</name>
    <name type="common">Staghorn coral</name>
    <dbReference type="NCBI Taxonomy" id="6130"/>
    <lineage>
        <taxon>Eukaryota</taxon>
        <taxon>Metazoa</taxon>
        <taxon>Cnidaria</taxon>
        <taxon>Anthozoa</taxon>
        <taxon>Hexacorallia</taxon>
        <taxon>Scleractinia</taxon>
        <taxon>Astrocoeniina</taxon>
        <taxon>Acroporidae</taxon>
        <taxon>Acropora</taxon>
    </lineage>
</organism>
<comment type="caution">
    <text evidence="1">The sequence shown here is derived from an EMBL/GenBank/DDBJ whole genome shotgun (WGS) entry which is preliminary data.</text>
</comment>
<evidence type="ECO:0000313" key="2">
    <source>
        <dbReference type="Proteomes" id="UP001249851"/>
    </source>
</evidence>
<reference evidence="1" key="1">
    <citation type="journal article" date="2023" name="G3 (Bethesda)">
        <title>Whole genome assembly and annotation of the endangered Caribbean coral Acropora cervicornis.</title>
        <authorList>
            <person name="Selwyn J.D."/>
            <person name="Vollmer S.V."/>
        </authorList>
    </citation>
    <scope>NUCLEOTIDE SEQUENCE</scope>
    <source>
        <strain evidence="1">K2</strain>
    </source>
</reference>
<name>A0AAD9VEG1_ACRCE</name>
<dbReference type="Proteomes" id="UP001249851">
    <property type="component" value="Unassembled WGS sequence"/>
</dbReference>
<keyword evidence="2" id="KW-1185">Reference proteome</keyword>
<reference evidence="1" key="2">
    <citation type="journal article" date="2023" name="Science">
        <title>Genomic signatures of disease resistance in endangered staghorn corals.</title>
        <authorList>
            <person name="Vollmer S.V."/>
            <person name="Selwyn J.D."/>
            <person name="Despard B.A."/>
            <person name="Roesel C.L."/>
        </authorList>
    </citation>
    <scope>NUCLEOTIDE SEQUENCE</scope>
    <source>
        <strain evidence="1">K2</strain>
    </source>
</reference>
<gene>
    <name evidence="1" type="ORF">P5673_004089</name>
</gene>
<dbReference type="AlphaFoldDB" id="A0AAD9VEG1"/>
<proteinExistence type="predicted"/>